<keyword evidence="2" id="KW-0131">Cell cycle</keyword>
<feature type="region of interest" description="Disordered" evidence="3">
    <location>
        <begin position="1"/>
        <end position="20"/>
    </location>
</feature>
<dbReference type="GO" id="GO:0032875">
    <property type="term" value="P:regulation of DNA endoreduplication"/>
    <property type="evidence" value="ECO:0007669"/>
    <property type="project" value="InterPro"/>
</dbReference>
<evidence type="ECO:0000256" key="3">
    <source>
        <dbReference type="SAM" id="MobiDB-lite"/>
    </source>
</evidence>
<dbReference type="PANTHER" id="PTHR33142">
    <property type="entry name" value="CYCLIN-DEPENDENT PROTEIN KINASE INHIBITOR SMR13"/>
    <property type="match status" value="1"/>
</dbReference>
<dbReference type="PANTHER" id="PTHR33142:SF40">
    <property type="entry name" value="CYCLIN-DEPENDENT PROTEIN KINASE INHIBITOR SMR6"/>
    <property type="match status" value="1"/>
</dbReference>
<evidence type="ECO:0000256" key="2">
    <source>
        <dbReference type="ARBA" id="ARBA00023306"/>
    </source>
</evidence>
<name>A0AAE1MJY4_9FABA</name>
<keyword evidence="5" id="KW-1185">Reference proteome</keyword>
<keyword evidence="1" id="KW-0649">Protein kinase inhibitor</keyword>
<evidence type="ECO:0000313" key="5">
    <source>
        <dbReference type="Proteomes" id="UP001293593"/>
    </source>
</evidence>
<dbReference type="InterPro" id="IPR040389">
    <property type="entry name" value="SMR"/>
</dbReference>
<dbReference type="EMBL" id="JAWXYG010000009">
    <property type="protein sequence ID" value="KAK4263141.1"/>
    <property type="molecule type" value="Genomic_DNA"/>
</dbReference>
<accession>A0AAE1MJY4</accession>
<feature type="region of interest" description="Disordered" evidence="3">
    <location>
        <begin position="75"/>
        <end position="96"/>
    </location>
</feature>
<evidence type="ECO:0000256" key="1">
    <source>
        <dbReference type="ARBA" id="ARBA00023013"/>
    </source>
</evidence>
<proteinExistence type="predicted"/>
<feature type="compositionally biased region" description="Basic residues" evidence="3">
    <location>
        <begin position="85"/>
        <end position="96"/>
    </location>
</feature>
<dbReference type="Proteomes" id="UP001293593">
    <property type="component" value="Unassembled WGS sequence"/>
</dbReference>
<evidence type="ECO:0000313" key="4">
    <source>
        <dbReference type="EMBL" id="KAK4263141.1"/>
    </source>
</evidence>
<reference evidence="4" key="1">
    <citation type="submission" date="2023-10" db="EMBL/GenBank/DDBJ databases">
        <title>Chromosome-level genome of the transformable northern wattle, Acacia crassicarpa.</title>
        <authorList>
            <person name="Massaro I."/>
            <person name="Sinha N.R."/>
            <person name="Poethig S."/>
            <person name="Leichty A.R."/>
        </authorList>
    </citation>
    <scope>NUCLEOTIDE SEQUENCE</scope>
    <source>
        <strain evidence="4">Acra3RX</strain>
        <tissue evidence="4">Leaf</tissue>
    </source>
</reference>
<dbReference type="AlphaFoldDB" id="A0AAE1MJY4"/>
<gene>
    <name evidence="4" type="ORF">QN277_028601</name>
</gene>
<comment type="caution">
    <text evidence="4">The sequence shown here is derived from an EMBL/GenBank/DDBJ whole genome shotgun (WGS) entry which is preliminary data.</text>
</comment>
<organism evidence="4 5">
    <name type="scientific">Acacia crassicarpa</name>
    <name type="common">northern wattle</name>
    <dbReference type="NCBI Taxonomy" id="499986"/>
    <lineage>
        <taxon>Eukaryota</taxon>
        <taxon>Viridiplantae</taxon>
        <taxon>Streptophyta</taxon>
        <taxon>Embryophyta</taxon>
        <taxon>Tracheophyta</taxon>
        <taxon>Spermatophyta</taxon>
        <taxon>Magnoliopsida</taxon>
        <taxon>eudicotyledons</taxon>
        <taxon>Gunneridae</taxon>
        <taxon>Pentapetalae</taxon>
        <taxon>rosids</taxon>
        <taxon>fabids</taxon>
        <taxon>Fabales</taxon>
        <taxon>Fabaceae</taxon>
        <taxon>Caesalpinioideae</taxon>
        <taxon>mimosoid clade</taxon>
        <taxon>Acacieae</taxon>
        <taxon>Acacia</taxon>
    </lineage>
</organism>
<dbReference type="GO" id="GO:0004860">
    <property type="term" value="F:protein kinase inhibitor activity"/>
    <property type="evidence" value="ECO:0007669"/>
    <property type="project" value="UniProtKB-KW"/>
</dbReference>
<sequence length="123" mass="14005">MGFSEKPQLDGASFDSDHNRNWVIDGIPLRAPLKPIYTTVPAAVVVDKPPSPPQDDVFETDEYFCTTPTSEETRIPTIFTCPPAPRKRKPSPSKFNFRRRATPRRFFNPPDLESVFIRVEKAN</sequence>
<protein>
    <submittedName>
        <fullName evidence="4">Uncharacterized protein</fullName>
    </submittedName>
</protein>